<accession>A0A7Y9DWI0</accession>
<keyword evidence="2" id="KW-1185">Reference proteome</keyword>
<dbReference type="EMBL" id="JACCBN010000001">
    <property type="protein sequence ID" value="NYD36808.1"/>
    <property type="molecule type" value="Genomic_DNA"/>
</dbReference>
<dbReference type="AlphaFoldDB" id="A0A7Y9DWI0"/>
<keyword evidence="1" id="KW-0255">Endonuclease</keyword>
<dbReference type="InterPro" id="IPR003615">
    <property type="entry name" value="HNH_nuc"/>
</dbReference>
<dbReference type="CDD" id="cd00085">
    <property type="entry name" value="HNHc"/>
    <property type="match status" value="1"/>
</dbReference>
<comment type="caution">
    <text evidence="1">The sequence shown here is derived from an EMBL/GenBank/DDBJ whole genome shotgun (WGS) entry which is preliminary data.</text>
</comment>
<dbReference type="GO" id="GO:0004519">
    <property type="term" value="F:endonuclease activity"/>
    <property type="evidence" value="ECO:0007669"/>
    <property type="project" value="UniProtKB-KW"/>
</dbReference>
<proteinExistence type="predicted"/>
<organism evidence="1 2">
    <name type="scientific">Actinomycetospora corticicola</name>
    <dbReference type="NCBI Taxonomy" id="663602"/>
    <lineage>
        <taxon>Bacteria</taxon>
        <taxon>Bacillati</taxon>
        <taxon>Actinomycetota</taxon>
        <taxon>Actinomycetes</taxon>
        <taxon>Pseudonocardiales</taxon>
        <taxon>Pseudonocardiaceae</taxon>
        <taxon>Actinomycetospora</taxon>
    </lineage>
</organism>
<dbReference type="RefSeq" id="WP_218890282.1">
    <property type="nucleotide sequence ID" value="NZ_BAABHP010000021.1"/>
</dbReference>
<dbReference type="Gene3D" id="1.10.30.50">
    <property type="match status" value="1"/>
</dbReference>
<reference evidence="1 2" key="1">
    <citation type="submission" date="2020-07" db="EMBL/GenBank/DDBJ databases">
        <title>Sequencing the genomes of 1000 actinobacteria strains.</title>
        <authorList>
            <person name="Klenk H.-P."/>
        </authorList>
    </citation>
    <scope>NUCLEOTIDE SEQUENCE [LARGE SCALE GENOMIC DNA]</scope>
    <source>
        <strain evidence="1 2">DSM 45772</strain>
    </source>
</reference>
<evidence type="ECO:0000313" key="1">
    <source>
        <dbReference type="EMBL" id="NYD36808.1"/>
    </source>
</evidence>
<protein>
    <submittedName>
        <fullName evidence="1">5-methylcytosine-specific restriction endonuclease McrA</fullName>
    </submittedName>
</protein>
<dbReference type="Proteomes" id="UP000535890">
    <property type="component" value="Unassembled WGS sequence"/>
</dbReference>
<sequence>MPRAPKRCARCTVQVVGVTYCPSCTQARQWEGAGHGAPRVVTALHARVVAEEPVCACGAPSTEAGHIVARALGGRDVRENLRGQCTRCNREQIITDRIAAQFSAPLTFE</sequence>
<evidence type="ECO:0000313" key="2">
    <source>
        <dbReference type="Proteomes" id="UP000535890"/>
    </source>
</evidence>
<keyword evidence="1" id="KW-0378">Hydrolase</keyword>
<name>A0A7Y9DWI0_9PSEU</name>
<keyword evidence="1" id="KW-0540">Nuclease</keyword>
<gene>
    <name evidence="1" type="ORF">BJ983_002910</name>
</gene>